<reference evidence="3" key="1">
    <citation type="submission" date="2021-01" db="EMBL/GenBank/DDBJ databases">
        <authorList>
            <person name="Corre E."/>
            <person name="Pelletier E."/>
            <person name="Niang G."/>
            <person name="Scheremetjew M."/>
            <person name="Finn R."/>
            <person name="Kale V."/>
            <person name="Holt S."/>
            <person name="Cochrane G."/>
            <person name="Meng A."/>
            <person name="Brown T."/>
            <person name="Cohen L."/>
        </authorList>
    </citation>
    <scope>NUCLEOTIDE SEQUENCE</scope>
    <source>
        <strain evidence="3">Isolate 1302-5</strain>
    </source>
</reference>
<proteinExistence type="predicted"/>
<accession>A0A7S4MXZ3</accession>
<dbReference type="AlphaFoldDB" id="A0A7S4MXZ3"/>
<feature type="region of interest" description="Disordered" evidence="1">
    <location>
        <begin position="27"/>
        <end position="53"/>
    </location>
</feature>
<name>A0A7S4MXZ3_9STRA</name>
<evidence type="ECO:0000313" key="3">
    <source>
        <dbReference type="EMBL" id="CAE2252932.1"/>
    </source>
</evidence>
<evidence type="ECO:0008006" key="4">
    <source>
        <dbReference type="Google" id="ProtNLM"/>
    </source>
</evidence>
<organism evidence="3">
    <name type="scientific">Odontella aurita</name>
    <dbReference type="NCBI Taxonomy" id="265563"/>
    <lineage>
        <taxon>Eukaryota</taxon>
        <taxon>Sar</taxon>
        <taxon>Stramenopiles</taxon>
        <taxon>Ochrophyta</taxon>
        <taxon>Bacillariophyta</taxon>
        <taxon>Mediophyceae</taxon>
        <taxon>Biddulphiophycidae</taxon>
        <taxon>Eupodiscales</taxon>
        <taxon>Odontellaceae</taxon>
        <taxon>Odontella</taxon>
    </lineage>
</organism>
<feature type="signal peptide" evidence="2">
    <location>
        <begin position="1"/>
        <end position="23"/>
    </location>
</feature>
<dbReference type="SUPFAM" id="SSF53335">
    <property type="entry name" value="S-adenosyl-L-methionine-dependent methyltransferases"/>
    <property type="match status" value="1"/>
</dbReference>
<gene>
    <name evidence="3" type="ORF">OAUR00152_LOCUS22305</name>
</gene>
<feature type="chain" id="PRO_5031074867" description="Methyltransferase domain-containing protein" evidence="2">
    <location>
        <begin position="24"/>
        <end position="419"/>
    </location>
</feature>
<dbReference type="EMBL" id="HBKQ01032691">
    <property type="protein sequence ID" value="CAE2252932.1"/>
    <property type="molecule type" value="Transcribed_RNA"/>
</dbReference>
<dbReference type="InterPro" id="IPR029063">
    <property type="entry name" value="SAM-dependent_MTases_sf"/>
</dbReference>
<protein>
    <recommendedName>
        <fullName evidence="4">Methyltransferase domain-containing protein</fullName>
    </recommendedName>
</protein>
<keyword evidence="2" id="KW-0732">Signal</keyword>
<sequence length="419" mass="45619">MTSSMSSPEVLVLVFLLLATAQAFSVQAPPSSPLPSPSAAASTKKNDKPQRVKPIPYIATTSSKEHGRALAQFIREGDSVLELGTQLDASSETILNGIGSTGSAVLVDVQRTETNSGRTSQGSRNVNKFLAAGRQDIEGDGLIAAENYEYIEIEQFSLWKSILDNHDSPFDVLVLDATAMLGNDLGLTSLSVIAEFVDDMMRKESRPRVVLVKSKAVASLARRLVHAQRLFDGTILRDLTSPSRDGRPYIIAGVGVEEYRRTIPHVVKEGDKIVEVGCFSGTTTALVHESANPQKQGYCIGVDIGPRIIERAKREHPSMKFAVGDGFKSLELMRIKQQCYPEHSSDKMLEGFDVIYADIGGLSGPDGLTDSLSLLDGLGYALEPRCIIIKSLCMRRLASSLRSYSELWEQSKEREAKAS</sequence>
<evidence type="ECO:0000256" key="1">
    <source>
        <dbReference type="SAM" id="MobiDB-lite"/>
    </source>
</evidence>
<evidence type="ECO:0000256" key="2">
    <source>
        <dbReference type="SAM" id="SignalP"/>
    </source>
</evidence>
<dbReference type="Gene3D" id="3.40.50.150">
    <property type="entry name" value="Vaccinia Virus protein VP39"/>
    <property type="match status" value="1"/>
</dbReference>